<evidence type="ECO:0000313" key="2">
    <source>
        <dbReference type="Proteomes" id="UP001428817"/>
    </source>
</evidence>
<accession>A0ABP9QKT0</accession>
<gene>
    <name evidence="1" type="ORF">GCM10023321_50730</name>
</gene>
<keyword evidence="2" id="KW-1185">Reference proteome</keyword>
<comment type="caution">
    <text evidence="1">The sequence shown here is derived from an EMBL/GenBank/DDBJ whole genome shotgun (WGS) entry which is preliminary data.</text>
</comment>
<protein>
    <submittedName>
        <fullName evidence="1">Uncharacterized protein</fullName>
    </submittedName>
</protein>
<reference evidence="2" key="1">
    <citation type="journal article" date="2019" name="Int. J. Syst. Evol. Microbiol.">
        <title>The Global Catalogue of Microorganisms (GCM) 10K type strain sequencing project: providing services to taxonomists for standard genome sequencing and annotation.</title>
        <authorList>
            <consortium name="The Broad Institute Genomics Platform"/>
            <consortium name="The Broad Institute Genome Sequencing Center for Infectious Disease"/>
            <person name="Wu L."/>
            <person name="Ma J."/>
        </authorList>
    </citation>
    <scope>NUCLEOTIDE SEQUENCE [LARGE SCALE GENOMIC DNA]</scope>
    <source>
        <strain evidence="2">JCM 18303</strain>
    </source>
</reference>
<organism evidence="1 2">
    <name type="scientific">Pseudonocardia eucalypti</name>
    <dbReference type="NCBI Taxonomy" id="648755"/>
    <lineage>
        <taxon>Bacteria</taxon>
        <taxon>Bacillati</taxon>
        <taxon>Actinomycetota</taxon>
        <taxon>Actinomycetes</taxon>
        <taxon>Pseudonocardiales</taxon>
        <taxon>Pseudonocardiaceae</taxon>
        <taxon>Pseudonocardia</taxon>
    </lineage>
</organism>
<proteinExistence type="predicted"/>
<dbReference type="EMBL" id="BAABJP010000029">
    <property type="protein sequence ID" value="GAA5163600.1"/>
    <property type="molecule type" value="Genomic_DNA"/>
</dbReference>
<dbReference type="Proteomes" id="UP001428817">
    <property type="component" value="Unassembled WGS sequence"/>
</dbReference>
<name>A0ABP9QKT0_9PSEU</name>
<evidence type="ECO:0000313" key="1">
    <source>
        <dbReference type="EMBL" id="GAA5163600.1"/>
    </source>
</evidence>
<sequence length="107" mass="10389">MVTAESVGSAVSPAGAEAVRSVCSVPAAIVRFGSAAVRFSETVRSVMSRSAVGCVGSVSVCAWKLASPLLGSGSVTGLPCTAGPPPAAPAILSSRALTNSAIGSRAE</sequence>